<feature type="transmembrane region" description="Helical" evidence="6">
    <location>
        <begin position="71"/>
        <end position="91"/>
    </location>
</feature>
<accession>A0A0G0JJW7</accession>
<reference evidence="8 9" key="1">
    <citation type="journal article" date="2015" name="Nature">
        <title>rRNA introns, odd ribosomes, and small enigmatic genomes across a large radiation of phyla.</title>
        <authorList>
            <person name="Brown C.T."/>
            <person name="Hug L.A."/>
            <person name="Thomas B.C."/>
            <person name="Sharon I."/>
            <person name="Castelle C.J."/>
            <person name="Singh A."/>
            <person name="Wilkins M.J."/>
            <person name="Williams K.H."/>
            <person name="Banfield J.F."/>
        </authorList>
    </citation>
    <scope>NUCLEOTIDE SEQUENCE [LARGE SCALE GENOMIC DNA]</scope>
</reference>
<dbReference type="PANTHER" id="PTHR32322">
    <property type="entry name" value="INNER MEMBRANE TRANSPORTER"/>
    <property type="match status" value="1"/>
</dbReference>
<evidence type="ECO:0000313" key="9">
    <source>
        <dbReference type="Proteomes" id="UP000034471"/>
    </source>
</evidence>
<dbReference type="Pfam" id="PF00892">
    <property type="entry name" value="EamA"/>
    <property type="match status" value="2"/>
</dbReference>
<evidence type="ECO:0000313" key="8">
    <source>
        <dbReference type="EMBL" id="KKQ37039.1"/>
    </source>
</evidence>
<feature type="transmembrane region" description="Helical" evidence="6">
    <location>
        <begin position="7"/>
        <end position="26"/>
    </location>
</feature>
<keyword evidence="5 6" id="KW-0472">Membrane</keyword>
<feature type="transmembrane region" description="Helical" evidence="6">
    <location>
        <begin position="122"/>
        <end position="139"/>
    </location>
</feature>
<evidence type="ECO:0000256" key="6">
    <source>
        <dbReference type="SAM" id="Phobius"/>
    </source>
</evidence>
<dbReference type="EMBL" id="LBTJ01000046">
    <property type="protein sequence ID" value="KKQ37039.1"/>
    <property type="molecule type" value="Genomic_DNA"/>
</dbReference>
<name>A0A0G0JJW7_9BACT</name>
<dbReference type="InterPro" id="IPR050638">
    <property type="entry name" value="AA-Vitamin_Transporters"/>
</dbReference>
<feature type="transmembrane region" description="Helical" evidence="6">
    <location>
        <begin position="269"/>
        <end position="287"/>
    </location>
</feature>
<organism evidence="8 9">
    <name type="scientific">Candidatus Roizmanbacteria bacterium GW2011_GWA2_37_7</name>
    <dbReference type="NCBI Taxonomy" id="1618481"/>
    <lineage>
        <taxon>Bacteria</taxon>
        <taxon>Candidatus Roizmaniibacteriota</taxon>
    </lineage>
</organism>
<keyword evidence="3 6" id="KW-0812">Transmembrane</keyword>
<keyword evidence="4 6" id="KW-1133">Transmembrane helix</keyword>
<evidence type="ECO:0000256" key="4">
    <source>
        <dbReference type="ARBA" id="ARBA00022989"/>
    </source>
</evidence>
<keyword evidence="2" id="KW-1003">Cell membrane</keyword>
<feature type="transmembrane region" description="Helical" evidence="6">
    <location>
        <begin position="32"/>
        <end position="51"/>
    </location>
</feature>
<dbReference type="SUPFAM" id="SSF103481">
    <property type="entry name" value="Multidrug resistance efflux transporter EmrE"/>
    <property type="match status" value="2"/>
</dbReference>
<feature type="domain" description="EamA" evidence="7">
    <location>
        <begin position="147"/>
        <end position="282"/>
    </location>
</feature>
<proteinExistence type="predicted"/>
<evidence type="ECO:0000259" key="7">
    <source>
        <dbReference type="Pfam" id="PF00892"/>
    </source>
</evidence>
<dbReference type="InterPro" id="IPR000620">
    <property type="entry name" value="EamA_dom"/>
</dbReference>
<evidence type="ECO:0000256" key="3">
    <source>
        <dbReference type="ARBA" id="ARBA00022692"/>
    </source>
</evidence>
<dbReference type="InterPro" id="IPR037185">
    <property type="entry name" value="EmrE-like"/>
</dbReference>
<gene>
    <name evidence="8" type="ORF">US54_C0046G0002</name>
</gene>
<evidence type="ECO:0000256" key="1">
    <source>
        <dbReference type="ARBA" id="ARBA00004651"/>
    </source>
</evidence>
<dbReference type="STRING" id="1618481.US54_C0046G0002"/>
<comment type="subcellular location">
    <subcellularLocation>
        <location evidence="1">Cell membrane</location>
        <topology evidence="1">Multi-pass membrane protein</topology>
    </subcellularLocation>
</comment>
<feature type="transmembrane region" description="Helical" evidence="6">
    <location>
        <begin position="239"/>
        <end position="263"/>
    </location>
</feature>
<dbReference type="Proteomes" id="UP000034471">
    <property type="component" value="Unassembled WGS sequence"/>
</dbReference>
<protein>
    <recommendedName>
        <fullName evidence="7">EamA domain-containing protein</fullName>
    </recommendedName>
</protein>
<dbReference type="GO" id="GO:0005886">
    <property type="term" value="C:plasma membrane"/>
    <property type="evidence" value="ECO:0007669"/>
    <property type="project" value="UniProtKB-SubCell"/>
</dbReference>
<evidence type="ECO:0000256" key="5">
    <source>
        <dbReference type="ARBA" id="ARBA00023136"/>
    </source>
</evidence>
<evidence type="ECO:0000256" key="2">
    <source>
        <dbReference type="ARBA" id="ARBA00022475"/>
    </source>
</evidence>
<feature type="transmembrane region" description="Helical" evidence="6">
    <location>
        <begin position="145"/>
        <end position="165"/>
    </location>
</feature>
<dbReference type="PANTHER" id="PTHR32322:SF18">
    <property type="entry name" value="S-ADENOSYLMETHIONINE_S-ADENOSYLHOMOCYSTEINE TRANSPORTER"/>
    <property type="match status" value="1"/>
</dbReference>
<sequence>MKKGIQLAILTTCISGFSIFASKIFLTNMDPVLFTTLKNLIVAIILSGIVLSSHKQKLFQLTLKQWKQLLFIGIIGGSIPFALFFIGLSKISALEGALIHKSLFIWVAIMSVFFLREKINRYQIIGYIIVTAGALFLGVESYSDLSIGHIMVLIATFFWSVEYIIAKKILHTIPSSIVAWGRMFFGVIVLLGISAYQGLIPQIATLDSSQVLAIFSGAVFLIGYVLTWYAALSKSQASLVSLVLAASPIITGVLSSIFISHAFPQSNMLSWVIIIFGIVLTIVFGRLRHAST</sequence>
<feature type="transmembrane region" description="Helical" evidence="6">
    <location>
        <begin position="211"/>
        <end position="232"/>
    </location>
</feature>
<feature type="transmembrane region" description="Helical" evidence="6">
    <location>
        <begin position="97"/>
        <end position="115"/>
    </location>
</feature>
<comment type="caution">
    <text evidence="8">The sequence shown here is derived from an EMBL/GenBank/DDBJ whole genome shotgun (WGS) entry which is preliminary data.</text>
</comment>
<feature type="transmembrane region" description="Helical" evidence="6">
    <location>
        <begin position="177"/>
        <end position="199"/>
    </location>
</feature>
<dbReference type="AlphaFoldDB" id="A0A0G0JJW7"/>
<feature type="domain" description="EamA" evidence="7">
    <location>
        <begin position="3"/>
        <end position="137"/>
    </location>
</feature>